<dbReference type="InterPro" id="IPR035076">
    <property type="entry name" value="Toxin/TOLIP"/>
</dbReference>
<dbReference type="InterPro" id="IPR045860">
    <property type="entry name" value="Snake_toxin-like_sf"/>
</dbReference>
<proteinExistence type="predicted"/>
<feature type="domain" description="UPAR/Ly6" evidence="7">
    <location>
        <begin position="56"/>
        <end position="130"/>
    </location>
</feature>
<dbReference type="PANTHER" id="PTHR16983">
    <property type="entry name" value="UPAR/LY6 DOMAIN-CONTAINING PROTEIN"/>
    <property type="match status" value="1"/>
</dbReference>
<feature type="domain" description="Snake toxin/toxin-like" evidence="8">
    <location>
        <begin position="21"/>
        <end position="53"/>
    </location>
</feature>
<evidence type="ECO:0000256" key="2">
    <source>
        <dbReference type="ARBA" id="ARBA00022475"/>
    </source>
</evidence>
<feature type="signal peptide" evidence="6">
    <location>
        <begin position="1"/>
        <end position="20"/>
    </location>
</feature>
<feature type="chain" id="PRO_5047121600" evidence="6">
    <location>
        <begin position="21"/>
        <end position="131"/>
    </location>
</feature>
<evidence type="ECO:0000256" key="4">
    <source>
        <dbReference type="ARBA" id="ARBA00023136"/>
    </source>
</evidence>
<dbReference type="Proteomes" id="UP000694923">
    <property type="component" value="Unplaced"/>
</dbReference>
<sequence length="131" mass="13995">MAPLLTLFLGTLVGLPLVQALECHVCAYNGDNCFNPMRCPAMVTYCMTTRTSAAEAMWCHQCKGFGGCSHESRCPRGSTHCVTIATRALISFQDLPLVTKSCYSGCPNIGMLGLGPQVSIACCQASLCNHD</sequence>
<evidence type="ECO:0000259" key="7">
    <source>
        <dbReference type="Pfam" id="PF00021"/>
    </source>
</evidence>
<keyword evidence="3 6" id="KW-0732">Signal</keyword>
<keyword evidence="9" id="KW-1185">Reference proteome</keyword>
<evidence type="ECO:0000259" key="8">
    <source>
        <dbReference type="Pfam" id="PF00087"/>
    </source>
</evidence>
<dbReference type="InterPro" id="IPR016054">
    <property type="entry name" value="LY6_UPA_recep-like"/>
</dbReference>
<comment type="subcellular location">
    <subcellularLocation>
        <location evidence="1">Cell membrane</location>
    </subcellularLocation>
</comment>
<evidence type="ECO:0000256" key="6">
    <source>
        <dbReference type="SAM" id="SignalP"/>
    </source>
</evidence>
<dbReference type="Pfam" id="PF00087">
    <property type="entry name" value="Toxin_TOLIP"/>
    <property type="match status" value="1"/>
</dbReference>
<evidence type="ECO:0000256" key="5">
    <source>
        <dbReference type="ARBA" id="ARBA00023180"/>
    </source>
</evidence>
<evidence type="ECO:0000313" key="10">
    <source>
        <dbReference type="RefSeq" id="XP_008581405.1"/>
    </source>
</evidence>
<reference evidence="10" key="1">
    <citation type="submission" date="2025-08" db="UniProtKB">
        <authorList>
            <consortium name="RefSeq"/>
        </authorList>
    </citation>
    <scope>IDENTIFICATION</scope>
</reference>
<dbReference type="Pfam" id="PF00021">
    <property type="entry name" value="UPAR_LY6"/>
    <property type="match status" value="1"/>
</dbReference>
<dbReference type="PANTHER" id="PTHR16983:SF14">
    <property type="entry name" value="SECRETED LY-6_UPAR DOMAIN-CONTAINING PROTEIN 2"/>
    <property type="match status" value="1"/>
</dbReference>
<dbReference type="InterPro" id="IPR051110">
    <property type="entry name" value="Ly-6/neurotoxin-like_GPI-ap"/>
</dbReference>
<evidence type="ECO:0000256" key="3">
    <source>
        <dbReference type="ARBA" id="ARBA00022729"/>
    </source>
</evidence>
<evidence type="ECO:0000256" key="1">
    <source>
        <dbReference type="ARBA" id="ARBA00004236"/>
    </source>
</evidence>
<keyword evidence="4" id="KW-0472">Membrane</keyword>
<name>A0ABM0RLB4_GALVR</name>
<dbReference type="SUPFAM" id="SSF57302">
    <property type="entry name" value="Snake toxin-like"/>
    <property type="match status" value="2"/>
</dbReference>
<keyword evidence="5" id="KW-0325">Glycoprotein</keyword>
<dbReference type="RefSeq" id="XP_008581405.1">
    <property type="nucleotide sequence ID" value="XM_008583183.1"/>
</dbReference>
<accession>A0ABM0RLB4</accession>
<organism evidence="9 10">
    <name type="scientific">Galeopterus variegatus</name>
    <name type="common">Malayan flying lemur</name>
    <name type="synonym">Cynocephalus variegatus</name>
    <dbReference type="NCBI Taxonomy" id="482537"/>
    <lineage>
        <taxon>Eukaryota</taxon>
        <taxon>Metazoa</taxon>
        <taxon>Chordata</taxon>
        <taxon>Craniata</taxon>
        <taxon>Vertebrata</taxon>
        <taxon>Euteleostomi</taxon>
        <taxon>Mammalia</taxon>
        <taxon>Eutheria</taxon>
        <taxon>Euarchontoglires</taxon>
        <taxon>Dermoptera</taxon>
        <taxon>Cynocephalidae</taxon>
        <taxon>Galeopterus</taxon>
    </lineage>
</organism>
<gene>
    <name evidence="10" type="primary">LYNX1</name>
</gene>
<dbReference type="Gene3D" id="2.10.60.10">
    <property type="entry name" value="CD59"/>
    <property type="match status" value="2"/>
</dbReference>
<keyword evidence="2" id="KW-1003">Cell membrane</keyword>
<protein>
    <submittedName>
        <fullName evidence="10">Ly-6/neurotoxin-like protein 1 isoform X3</fullName>
    </submittedName>
</protein>
<evidence type="ECO:0000313" key="9">
    <source>
        <dbReference type="Proteomes" id="UP000694923"/>
    </source>
</evidence>
<dbReference type="GeneID" id="103599091"/>